<sequence>MEEDIWLDRYASRIDLSTYLTHLVKPKFDEDGYLESNIVKVLQSILESRTIIGSTTKSGFIVGTKRAVCFQDAPLLSVFQNVLHEKRNREQLGNKTRYVPTGLAFKKKKIYQAGGRPVIYEQTKKAKEMLPQDEWWRIVNFDLNSDNIIDWTHEREWRVPGDFQFELEDVILIVPKYSAYRLLFERFDDSVLKSLGGITVLGPFIY</sequence>
<evidence type="ECO:0008006" key="3">
    <source>
        <dbReference type="Google" id="ProtNLM"/>
    </source>
</evidence>
<evidence type="ECO:0000313" key="2">
    <source>
        <dbReference type="Proteomes" id="UP000199735"/>
    </source>
</evidence>
<dbReference type="AlphaFoldDB" id="A0AAX2EJV2"/>
<proteinExistence type="predicted"/>
<name>A0AAX2EJV2_9BACI</name>
<evidence type="ECO:0000313" key="1">
    <source>
        <dbReference type="EMBL" id="SEO09134.1"/>
    </source>
</evidence>
<reference evidence="1 2" key="1">
    <citation type="submission" date="2016-10" db="EMBL/GenBank/DDBJ databases">
        <authorList>
            <person name="Varghese N."/>
            <person name="Submissions S."/>
        </authorList>
    </citation>
    <scope>NUCLEOTIDE SEQUENCE [LARGE SCALE GENOMIC DNA]</scope>
    <source>
        <strain evidence="1 2">DSM 21619</strain>
    </source>
</reference>
<organism evidence="1 2">
    <name type="scientific">Terribacillus saccharophilus</name>
    <dbReference type="NCBI Taxonomy" id="361277"/>
    <lineage>
        <taxon>Bacteria</taxon>
        <taxon>Bacillati</taxon>
        <taxon>Bacillota</taxon>
        <taxon>Bacilli</taxon>
        <taxon>Bacillales</taxon>
        <taxon>Bacillaceae</taxon>
        <taxon>Terribacillus</taxon>
    </lineage>
</organism>
<dbReference type="RefSeq" id="WP_093881565.1">
    <property type="nucleotide sequence ID" value="NZ_FOCD01000006.1"/>
</dbReference>
<dbReference type="Proteomes" id="UP000199735">
    <property type="component" value="Unassembled WGS sequence"/>
</dbReference>
<protein>
    <recommendedName>
        <fullName evidence="3">DUF2971 domain-containing protein</fullName>
    </recommendedName>
</protein>
<gene>
    <name evidence="1" type="ORF">SAMN04489762_3467</name>
</gene>
<accession>A0AAX2EJV2</accession>
<dbReference type="EMBL" id="FOCD01000006">
    <property type="protein sequence ID" value="SEO09134.1"/>
    <property type="molecule type" value="Genomic_DNA"/>
</dbReference>
<comment type="caution">
    <text evidence="1">The sequence shown here is derived from an EMBL/GenBank/DDBJ whole genome shotgun (WGS) entry which is preliminary data.</text>
</comment>